<sequence>MSPSKTNPRVQQTTNEIGFPNGNVHFEAFSVASTGDPFVAELAESLRRSSTLEARRVLDALRMPDFISLPAKQEIVGRVA</sequence>
<dbReference type="AlphaFoldDB" id="A0A4S3J3X7"/>
<dbReference type="EMBL" id="SOSA01000635">
    <property type="protein sequence ID" value="THC89566.1"/>
    <property type="molecule type" value="Genomic_DNA"/>
</dbReference>
<dbReference type="Proteomes" id="UP000308092">
    <property type="component" value="Unassembled WGS sequence"/>
</dbReference>
<evidence type="ECO:0000313" key="1">
    <source>
        <dbReference type="EMBL" id="KAA8649259.1"/>
    </source>
</evidence>
<keyword evidence="3" id="KW-1185">Reference proteome</keyword>
<dbReference type="EMBL" id="QUQM01000003">
    <property type="protein sequence ID" value="KAA8649259.1"/>
    <property type="molecule type" value="Genomic_DNA"/>
</dbReference>
<dbReference type="Proteomes" id="UP000324241">
    <property type="component" value="Unassembled WGS sequence"/>
</dbReference>
<proteinExistence type="predicted"/>
<organism evidence="2 3">
    <name type="scientific">Aspergillus tanneri</name>
    <dbReference type="NCBI Taxonomy" id="1220188"/>
    <lineage>
        <taxon>Eukaryota</taxon>
        <taxon>Fungi</taxon>
        <taxon>Dikarya</taxon>
        <taxon>Ascomycota</taxon>
        <taxon>Pezizomycotina</taxon>
        <taxon>Eurotiomycetes</taxon>
        <taxon>Eurotiomycetidae</taxon>
        <taxon>Eurotiales</taxon>
        <taxon>Aspergillaceae</taxon>
        <taxon>Aspergillus</taxon>
        <taxon>Aspergillus subgen. Circumdati</taxon>
    </lineage>
</organism>
<comment type="caution">
    <text evidence="2">The sequence shown here is derived from an EMBL/GenBank/DDBJ whole genome shotgun (WGS) entry which is preliminary data.</text>
</comment>
<dbReference type="RefSeq" id="XP_033428620.1">
    <property type="nucleotide sequence ID" value="XM_033569814.1"/>
</dbReference>
<reference evidence="2 3" key="1">
    <citation type="submission" date="2019-03" db="EMBL/GenBank/DDBJ databases">
        <title>The genome sequence of a newly discovered highly antifungal drug resistant Aspergillus species, Aspergillus tanneri NIH 1004.</title>
        <authorList>
            <person name="Mounaud S."/>
            <person name="Singh I."/>
            <person name="Joardar V."/>
            <person name="Pakala S."/>
            <person name="Pakala S."/>
            <person name="Venepally P."/>
            <person name="Hoover J."/>
            <person name="Nierman W."/>
            <person name="Chung J."/>
            <person name="Losada L."/>
        </authorList>
    </citation>
    <scope>NUCLEOTIDE SEQUENCE [LARGE SCALE GENOMIC DNA]</scope>
    <source>
        <strain evidence="2 3">NIH1004</strain>
    </source>
</reference>
<gene>
    <name evidence="1" type="ORF">ATNIH1004_005155</name>
    <name evidence="2" type="ORF">EYZ11_010990</name>
</gene>
<evidence type="ECO:0000313" key="2">
    <source>
        <dbReference type="EMBL" id="THC89566.1"/>
    </source>
</evidence>
<evidence type="ECO:0000313" key="3">
    <source>
        <dbReference type="Proteomes" id="UP000308092"/>
    </source>
</evidence>
<protein>
    <submittedName>
        <fullName evidence="2">Uncharacterized protein</fullName>
    </submittedName>
</protein>
<accession>A0A4S3J3X7</accession>
<reference evidence="1 4" key="2">
    <citation type="submission" date="2019-08" db="EMBL/GenBank/DDBJ databases">
        <title>The genome sequence of a newly discovered highly antifungal drug resistant Aspergillus species, Aspergillus tanneri NIH 1004.</title>
        <authorList>
            <person name="Mounaud S."/>
            <person name="Singh I."/>
            <person name="Joardar V."/>
            <person name="Pakala S."/>
            <person name="Pakala S."/>
            <person name="Venepally P."/>
            <person name="Chung J.K."/>
            <person name="Losada L."/>
            <person name="Nierman W.C."/>
        </authorList>
    </citation>
    <scope>NUCLEOTIDE SEQUENCE [LARGE SCALE GENOMIC DNA]</scope>
    <source>
        <strain evidence="1 4">NIH1004</strain>
    </source>
</reference>
<evidence type="ECO:0000313" key="4">
    <source>
        <dbReference type="Proteomes" id="UP000324241"/>
    </source>
</evidence>
<dbReference type="OrthoDB" id="5390at2759"/>
<name>A0A4S3J3X7_9EURO</name>
<dbReference type="VEuPathDB" id="FungiDB:EYZ11_010990"/>
<dbReference type="GeneID" id="54327857"/>